<reference evidence="7 8" key="1">
    <citation type="submission" date="2021-05" db="EMBL/GenBank/DDBJ databases">
        <title>Genome Assembly of Synthetic Allotetraploid Brassica napus Reveals Homoeologous Exchanges between Subgenomes.</title>
        <authorList>
            <person name="Davis J.T."/>
        </authorList>
    </citation>
    <scope>NUCLEOTIDE SEQUENCE [LARGE SCALE GENOMIC DNA]</scope>
    <source>
        <strain evidence="8">cv. Da-Ae</strain>
        <tissue evidence="7">Seedling</tissue>
    </source>
</reference>
<feature type="region of interest" description="Disordered" evidence="6">
    <location>
        <begin position="939"/>
        <end position="958"/>
    </location>
</feature>
<feature type="compositionally biased region" description="Basic and acidic residues" evidence="6">
    <location>
        <begin position="761"/>
        <end position="786"/>
    </location>
</feature>
<evidence type="ECO:0000256" key="3">
    <source>
        <dbReference type="ARBA" id="ARBA00005784"/>
    </source>
</evidence>
<organism evidence="7 8">
    <name type="scientific">Brassica napus</name>
    <name type="common">Rape</name>
    <dbReference type="NCBI Taxonomy" id="3708"/>
    <lineage>
        <taxon>Eukaryota</taxon>
        <taxon>Viridiplantae</taxon>
        <taxon>Streptophyta</taxon>
        <taxon>Embryophyta</taxon>
        <taxon>Tracheophyta</taxon>
        <taxon>Spermatophyta</taxon>
        <taxon>Magnoliopsida</taxon>
        <taxon>eudicotyledons</taxon>
        <taxon>Gunneridae</taxon>
        <taxon>Pentapetalae</taxon>
        <taxon>rosids</taxon>
        <taxon>malvids</taxon>
        <taxon>Brassicales</taxon>
        <taxon>Brassicaceae</taxon>
        <taxon>Brassiceae</taxon>
        <taxon>Brassica</taxon>
    </lineage>
</organism>
<feature type="compositionally biased region" description="Polar residues" evidence="6">
    <location>
        <begin position="788"/>
        <end position="800"/>
    </location>
</feature>
<feature type="compositionally biased region" description="Polar residues" evidence="6">
    <location>
        <begin position="940"/>
        <end position="949"/>
    </location>
</feature>
<keyword evidence="4" id="KW-0134">Cell wall</keyword>
<dbReference type="EMBL" id="JAGKQM010000005">
    <property type="protein sequence ID" value="KAH0927816.1"/>
    <property type="molecule type" value="Genomic_DNA"/>
</dbReference>
<evidence type="ECO:0000256" key="6">
    <source>
        <dbReference type="SAM" id="MobiDB-lite"/>
    </source>
</evidence>
<evidence type="ECO:0000256" key="4">
    <source>
        <dbReference type="ARBA" id="ARBA00022512"/>
    </source>
</evidence>
<comment type="caution">
    <text evidence="7">The sequence shown here is derived from an EMBL/GenBank/DDBJ whole genome shotgun (WGS) entry which is preliminary data.</text>
</comment>
<dbReference type="PANTHER" id="PTHR21562:SF5">
    <property type="entry name" value="PECTIN ACETYLESTERASE 12"/>
    <property type="match status" value="1"/>
</dbReference>
<comment type="function">
    <text evidence="1">Hydrolyzes acetyl esters in homogalacturonan regions of pectin. In type I primary cell wall, galacturonic acid residues of pectin can be acetylated at the O-2 and O-3 positions. Decreasing the degree of acetylation of pectin gels in vitro alters their physical properties.</text>
</comment>
<keyword evidence="4" id="KW-0964">Secreted</keyword>
<dbReference type="Proteomes" id="UP000824890">
    <property type="component" value="Unassembled WGS sequence"/>
</dbReference>
<proteinExistence type="inferred from homology"/>
<sequence>MVSGSVSLLSLFSSSKRVRDNEQAFVVVLGTTQANEYLDFNVTEIDRIEELEFGFSKYSSNLNPLLVGLTLIRGADSGAVCLDGTLPGYHLHRGHGSGANSWLIQLEGGGWCNNVRTCVYRKKTRRGSSNYMEKQLQFTGILSDKAQENPDFFNWNRVKLRYCDGASFSGDGQNQAAQLQFRGERIWRAAIADLKAKGMRYANQALLSGCSAGGLAAILRCDEFRNLFPGSTKVKCLSDAGLFLDTADVAGGRTIRNLYNGVVNFQSVKNNLPRMCTNHLDPTSCFFPQNLISQMKTPLFIVNAAYDTWQIQSSIAPTSADPSGFWHDCRLNHAKCTPSQIRFLQGFRDQMLRVVKGFSMSRHNGLFINSCFAHCQTERQDTWFADDSPVIRKKAVAIAVGDWYFDRAEVKLIDCPYPCDKSCHNLLNPVHYFFLFLNLLIMASDSQTATATTSEKPVENKVDEEAKLMEKEIVLEDKPVSDSSLAVTKEENISQTPAADVKEVAAVVKEEESTEKVTDENGEKKVAEQVEVKEPILVKESVEEVKVEAGDAEKGKDEKGEEKIAEEVELKEPTLVKESVEEVKVEAGDAEKEEGKGKVENGEEKVAEEVEVKEPALVKESVEEVKVEAGDAEKEEGKGKDEDGEEKVAVQVELKEPVLLKESVEEVKVEALDVEKAEEKGTVECVAEEDNKDKEESKVLDVSESAGGKQVDVVQLVREVPEETVEDKIKDVEVLEVEPKIEASEKVEVVKTAETTPETTEQAKDELVGKLEDTIVVETKDSKDEQTTSESGSIINQDSDTAPKKETEGDASSPADVTEKAITEEKHVVEEPSKDEPENVSETKDVATKVATEEENIKKDTEDVKSEETLKETEGNKQEESVTEKVPEAVETAPPVVKEIEEPEVTTKEEVVVKQKSSNSIMSKVKKSLVKAKKAIIGKSPSSKTISTQEAKEDIKAK</sequence>
<comment type="similarity">
    <text evidence="3">Belongs to the pectinacetylesterase family.</text>
</comment>
<dbReference type="Pfam" id="PF03283">
    <property type="entry name" value="PAE"/>
    <property type="match status" value="1"/>
</dbReference>
<comment type="subcellular location">
    <subcellularLocation>
        <location evidence="2">Secreted</location>
        <location evidence="2">Cell wall</location>
    </subcellularLocation>
</comment>
<gene>
    <name evidence="7" type="ORF">HID58_020072</name>
</gene>
<keyword evidence="5" id="KW-0961">Cell wall biogenesis/degradation</keyword>
<evidence type="ECO:0000313" key="8">
    <source>
        <dbReference type="Proteomes" id="UP000824890"/>
    </source>
</evidence>
<feature type="compositionally biased region" description="Basic and acidic residues" evidence="6">
    <location>
        <begin position="541"/>
        <end position="641"/>
    </location>
</feature>
<dbReference type="PANTHER" id="PTHR21562">
    <property type="entry name" value="NOTUM-RELATED"/>
    <property type="match status" value="1"/>
</dbReference>
<feature type="region of interest" description="Disordered" evidence="6">
    <location>
        <begin position="541"/>
        <end position="646"/>
    </location>
</feature>
<protein>
    <recommendedName>
        <fullName evidence="9">Pectin acetylesterase</fullName>
    </recommendedName>
</protein>
<evidence type="ECO:0000256" key="1">
    <source>
        <dbReference type="ARBA" id="ARBA00003534"/>
    </source>
</evidence>
<evidence type="ECO:0000313" key="7">
    <source>
        <dbReference type="EMBL" id="KAH0927816.1"/>
    </source>
</evidence>
<evidence type="ECO:0008006" key="9">
    <source>
        <dbReference type="Google" id="ProtNLM"/>
    </source>
</evidence>
<name>A0ABQ8DH64_BRANA</name>
<evidence type="ECO:0000256" key="2">
    <source>
        <dbReference type="ARBA" id="ARBA00004191"/>
    </source>
</evidence>
<keyword evidence="8" id="KW-1185">Reference proteome</keyword>
<dbReference type="InterPro" id="IPR004963">
    <property type="entry name" value="PAE/NOTUM"/>
</dbReference>
<evidence type="ECO:0000256" key="5">
    <source>
        <dbReference type="ARBA" id="ARBA00023316"/>
    </source>
</evidence>
<feature type="compositionally biased region" description="Basic and acidic residues" evidence="6">
    <location>
        <begin position="817"/>
        <end position="888"/>
    </location>
</feature>
<feature type="region of interest" description="Disordered" evidence="6">
    <location>
        <begin position="747"/>
        <end position="902"/>
    </location>
</feature>
<accession>A0ABQ8DH64</accession>